<dbReference type="GO" id="GO:0031992">
    <property type="term" value="F:energy transducer activity"/>
    <property type="evidence" value="ECO:0007669"/>
    <property type="project" value="TreeGrafter"/>
</dbReference>
<dbReference type="InterPro" id="IPR051045">
    <property type="entry name" value="TonB-dependent_transducer"/>
</dbReference>
<evidence type="ECO:0000256" key="8">
    <source>
        <dbReference type="ARBA" id="ARBA00022989"/>
    </source>
</evidence>
<sequence>MSNPESSKSGPSAEAIVAVVLLAVCVVVGIAYWLLSPKSPPASAGATSTPGAAAGSSKTAGQTAAEQDALNAWNHKLQNNFAELDQQRQQSAEREAEQKRQEQELAAAEAARKAAEEAAAKAAKAAAAKASSVEAAAAPPPASAAPATHVPQRVDASVDWTSCRQPDYPSRSKDRGEQGTVTLRFALSVSGAVQSSSVVNSSGFSRLDDAALHALTRCQFKPITVDGKPVAGSTDVRFQWKLNGF</sequence>
<dbReference type="InterPro" id="IPR006260">
    <property type="entry name" value="TonB/TolA_C"/>
</dbReference>
<feature type="domain" description="TonB C-terminal" evidence="12">
    <location>
        <begin position="153"/>
        <end position="245"/>
    </location>
</feature>
<keyword evidence="6 11" id="KW-0812">Transmembrane</keyword>
<dbReference type="Pfam" id="PF03544">
    <property type="entry name" value="TonB_C"/>
    <property type="match status" value="1"/>
</dbReference>
<feature type="compositionally biased region" description="Basic and acidic residues" evidence="10">
    <location>
        <begin position="91"/>
        <end position="103"/>
    </location>
</feature>
<gene>
    <name evidence="13" type="ORF">G7Y85_19775</name>
</gene>
<dbReference type="Proteomes" id="UP000472676">
    <property type="component" value="Unassembled WGS sequence"/>
</dbReference>
<keyword evidence="5" id="KW-0997">Cell inner membrane</keyword>
<evidence type="ECO:0000256" key="5">
    <source>
        <dbReference type="ARBA" id="ARBA00022519"/>
    </source>
</evidence>
<dbReference type="SUPFAM" id="SSF74653">
    <property type="entry name" value="TolA/TonB C-terminal domain"/>
    <property type="match status" value="1"/>
</dbReference>
<comment type="subcellular location">
    <subcellularLocation>
        <location evidence="1">Cell inner membrane</location>
        <topology evidence="1">Single-pass membrane protein</topology>
        <orientation evidence="1">Periplasmic side</orientation>
    </subcellularLocation>
</comment>
<keyword evidence="4" id="KW-1003">Cell membrane</keyword>
<reference evidence="13 14" key="1">
    <citation type="journal article" date="2014" name="Int. J. Syst. Evol. Microbiol.">
        <title>Solimonas terrae sp. nov., isolated from soil.</title>
        <authorList>
            <person name="Kim S.J."/>
            <person name="Moon J.Y."/>
            <person name="Weon H.Y."/>
            <person name="Ahn J.H."/>
            <person name="Chen W.M."/>
            <person name="Kwon S.W."/>
        </authorList>
    </citation>
    <scope>NUCLEOTIDE SEQUENCE [LARGE SCALE GENOMIC DNA]</scope>
    <source>
        <strain evidence="13 14">KIS83-12</strain>
    </source>
</reference>
<dbReference type="InterPro" id="IPR037682">
    <property type="entry name" value="TonB_C"/>
</dbReference>
<keyword evidence="3" id="KW-0813">Transport</keyword>
<feature type="region of interest" description="Disordered" evidence="10">
    <location>
        <begin position="85"/>
        <end position="110"/>
    </location>
</feature>
<proteinExistence type="inferred from homology"/>
<dbReference type="RefSeq" id="WP_166261687.1">
    <property type="nucleotide sequence ID" value="NZ_JAAMOW010000013.1"/>
</dbReference>
<dbReference type="GO" id="GO:0098797">
    <property type="term" value="C:plasma membrane protein complex"/>
    <property type="evidence" value="ECO:0007669"/>
    <property type="project" value="TreeGrafter"/>
</dbReference>
<feature type="compositionally biased region" description="Low complexity" evidence="10">
    <location>
        <begin position="41"/>
        <end position="65"/>
    </location>
</feature>
<evidence type="ECO:0000313" key="13">
    <source>
        <dbReference type="EMBL" id="NGY07020.1"/>
    </source>
</evidence>
<dbReference type="PROSITE" id="PS52015">
    <property type="entry name" value="TONB_CTD"/>
    <property type="match status" value="1"/>
</dbReference>
<evidence type="ECO:0000256" key="6">
    <source>
        <dbReference type="ARBA" id="ARBA00022692"/>
    </source>
</evidence>
<feature type="region of interest" description="Disordered" evidence="10">
    <location>
        <begin position="40"/>
        <end position="66"/>
    </location>
</feature>
<evidence type="ECO:0000256" key="11">
    <source>
        <dbReference type="SAM" id="Phobius"/>
    </source>
</evidence>
<comment type="similarity">
    <text evidence="2">Belongs to the TonB family.</text>
</comment>
<evidence type="ECO:0000256" key="7">
    <source>
        <dbReference type="ARBA" id="ARBA00022927"/>
    </source>
</evidence>
<feature type="transmembrane region" description="Helical" evidence="11">
    <location>
        <begin position="15"/>
        <end position="35"/>
    </location>
</feature>
<keyword evidence="7" id="KW-0653">Protein transport</keyword>
<evidence type="ECO:0000256" key="9">
    <source>
        <dbReference type="ARBA" id="ARBA00023136"/>
    </source>
</evidence>
<accession>A0A6M2BXH3</accession>
<evidence type="ECO:0000256" key="1">
    <source>
        <dbReference type="ARBA" id="ARBA00004383"/>
    </source>
</evidence>
<keyword evidence="9 11" id="KW-0472">Membrane</keyword>
<dbReference type="Gene3D" id="3.30.1150.10">
    <property type="match status" value="1"/>
</dbReference>
<protein>
    <submittedName>
        <fullName evidence="13">Energy transducer TonB</fullName>
    </submittedName>
</protein>
<name>A0A6M2BXH3_9GAMM</name>
<dbReference type="PANTHER" id="PTHR33446">
    <property type="entry name" value="PROTEIN TONB-RELATED"/>
    <property type="match status" value="1"/>
</dbReference>
<keyword evidence="8 11" id="KW-1133">Transmembrane helix</keyword>
<comment type="caution">
    <text evidence="13">The sequence shown here is derived from an EMBL/GenBank/DDBJ whole genome shotgun (WGS) entry which is preliminary data.</text>
</comment>
<evidence type="ECO:0000256" key="10">
    <source>
        <dbReference type="SAM" id="MobiDB-lite"/>
    </source>
</evidence>
<dbReference type="GO" id="GO:0015031">
    <property type="term" value="P:protein transport"/>
    <property type="evidence" value="ECO:0007669"/>
    <property type="project" value="UniProtKB-KW"/>
</dbReference>
<feature type="region of interest" description="Disordered" evidence="10">
    <location>
        <begin position="139"/>
        <end position="177"/>
    </location>
</feature>
<dbReference type="GO" id="GO:0055085">
    <property type="term" value="P:transmembrane transport"/>
    <property type="evidence" value="ECO:0007669"/>
    <property type="project" value="InterPro"/>
</dbReference>
<evidence type="ECO:0000256" key="2">
    <source>
        <dbReference type="ARBA" id="ARBA00006555"/>
    </source>
</evidence>
<organism evidence="13 14">
    <name type="scientific">Solimonas terrae</name>
    <dbReference type="NCBI Taxonomy" id="1396819"/>
    <lineage>
        <taxon>Bacteria</taxon>
        <taxon>Pseudomonadati</taxon>
        <taxon>Pseudomonadota</taxon>
        <taxon>Gammaproteobacteria</taxon>
        <taxon>Nevskiales</taxon>
        <taxon>Nevskiaceae</taxon>
        <taxon>Solimonas</taxon>
    </lineage>
</organism>
<dbReference type="AlphaFoldDB" id="A0A6M2BXH3"/>
<evidence type="ECO:0000259" key="12">
    <source>
        <dbReference type="PROSITE" id="PS52015"/>
    </source>
</evidence>
<evidence type="ECO:0000313" key="14">
    <source>
        <dbReference type="Proteomes" id="UP000472676"/>
    </source>
</evidence>
<evidence type="ECO:0000256" key="4">
    <source>
        <dbReference type="ARBA" id="ARBA00022475"/>
    </source>
</evidence>
<keyword evidence="14" id="KW-1185">Reference proteome</keyword>
<evidence type="ECO:0000256" key="3">
    <source>
        <dbReference type="ARBA" id="ARBA00022448"/>
    </source>
</evidence>
<dbReference type="PANTHER" id="PTHR33446:SF2">
    <property type="entry name" value="PROTEIN TONB"/>
    <property type="match status" value="1"/>
</dbReference>
<dbReference type="EMBL" id="JAAMOW010000013">
    <property type="protein sequence ID" value="NGY07020.1"/>
    <property type="molecule type" value="Genomic_DNA"/>
</dbReference>
<dbReference type="NCBIfam" id="TIGR01352">
    <property type="entry name" value="tonB_Cterm"/>
    <property type="match status" value="1"/>
</dbReference>